<accession>A0A368JKQ0</accession>
<evidence type="ECO:0000313" key="1">
    <source>
        <dbReference type="EMBL" id="RCR67626.1"/>
    </source>
</evidence>
<dbReference type="AlphaFoldDB" id="A0A368JKQ0"/>
<gene>
    <name evidence="1" type="ORF">DUE52_21220</name>
</gene>
<organism evidence="1 2">
    <name type="scientific">Larkinella punicea</name>
    <dbReference type="NCBI Taxonomy" id="2315727"/>
    <lineage>
        <taxon>Bacteria</taxon>
        <taxon>Pseudomonadati</taxon>
        <taxon>Bacteroidota</taxon>
        <taxon>Cytophagia</taxon>
        <taxon>Cytophagales</taxon>
        <taxon>Spirosomataceae</taxon>
        <taxon>Larkinella</taxon>
    </lineage>
</organism>
<dbReference type="SUPFAM" id="SSF142795">
    <property type="entry name" value="CAC2185-like"/>
    <property type="match status" value="1"/>
</dbReference>
<dbReference type="InterPro" id="IPR037226">
    <property type="entry name" value="CAC2185-like_sf"/>
</dbReference>
<dbReference type="EMBL" id="QOWE01000018">
    <property type="protein sequence ID" value="RCR67626.1"/>
    <property type="molecule type" value="Genomic_DNA"/>
</dbReference>
<dbReference type="Proteomes" id="UP000253383">
    <property type="component" value="Unassembled WGS sequence"/>
</dbReference>
<proteinExistence type="predicted"/>
<dbReference type="OrthoDB" id="6636518at2"/>
<reference evidence="1 2" key="1">
    <citation type="submission" date="2018-07" db="EMBL/GenBank/DDBJ databases">
        <title>Genome analysis of Larkinella rosea.</title>
        <authorList>
            <person name="Zhou Z."/>
            <person name="Wang G."/>
        </authorList>
    </citation>
    <scope>NUCLEOTIDE SEQUENCE [LARGE SCALE GENOMIC DNA]</scope>
    <source>
        <strain evidence="2">zzj9</strain>
    </source>
</reference>
<comment type="caution">
    <text evidence="1">The sequence shown here is derived from an EMBL/GenBank/DDBJ whole genome shotgun (WGS) entry which is preliminary data.</text>
</comment>
<dbReference type="InterPro" id="IPR015037">
    <property type="entry name" value="DUF1919"/>
</dbReference>
<evidence type="ECO:0000313" key="2">
    <source>
        <dbReference type="Proteomes" id="UP000253383"/>
    </source>
</evidence>
<dbReference type="Pfam" id="PF08942">
    <property type="entry name" value="DUF1919"/>
    <property type="match status" value="1"/>
</dbReference>
<name>A0A368JKQ0_9BACT</name>
<dbReference type="RefSeq" id="WP_114408058.1">
    <property type="nucleotide sequence ID" value="NZ_QOWE01000018.1"/>
</dbReference>
<protein>
    <submittedName>
        <fullName evidence="1">DUF1919 domain-containing protein</fullName>
    </submittedName>
</protein>
<sequence length="225" mass="27145">MKNNLIFDTLLKLTAINLNKVFYKQKVNVIFLMRKIGLWNYNFTIISNNCWGGFVYNYFKLKYQTPFVGLFLFAPCYIKFLENFDSYINSDLVFIKANESKYKNNIETQEYPIALLDNEVEIHFLHYTSEIMAKKNWKKRSSRINKTNMLVKFSDRDLCTKELIERFDNLPFNNKICFTTKKYPLKSVIFFNEQIQNDMVENEWGVYRKYMNIKKTLNNLKRIHK</sequence>
<keyword evidence="2" id="KW-1185">Reference proteome</keyword>